<keyword evidence="3" id="KW-1185">Reference proteome</keyword>
<dbReference type="Pfam" id="PF13560">
    <property type="entry name" value="HTH_31"/>
    <property type="match status" value="1"/>
</dbReference>
<dbReference type="Proteomes" id="UP000540506">
    <property type="component" value="Unassembled WGS sequence"/>
</dbReference>
<dbReference type="PROSITE" id="PS50943">
    <property type="entry name" value="HTH_CROC1"/>
    <property type="match status" value="1"/>
</dbReference>
<dbReference type="RefSeq" id="WP_184933690.1">
    <property type="nucleotide sequence ID" value="NZ_JACHJV010000001.1"/>
</dbReference>
<dbReference type="CDD" id="cd00093">
    <property type="entry name" value="HTH_XRE"/>
    <property type="match status" value="1"/>
</dbReference>
<dbReference type="InterPro" id="IPR001387">
    <property type="entry name" value="Cro/C1-type_HTH"/>
</dbReference>
<sequence length="284" mass="32053">MATQAHKTVSAINLEALGAELKKIRGDRALHVVGKEAQMDPGYLSRVEKGKQKIGEKSLVKLLDFYEITGVLREELVSYLTEDLVVAWWAKYGALVPPTFARRLALEAEACLLEELTRDTFGLMFQTEAFAREIIENEWVGVGPDDLELWLQIRGERQRRLFGSEPLRVHSLFHEDALHGSAVREIIVGQLEHLLELAELDNVTLQMVPRSSGRPGRSAAVVDRLSFSEEGAPKVVFSEGLGTHYVREPQDNQRFQRAFTKVWRLALEPGDTVAAIQDRLKEIR</sequence>
<name>A0A7W7QXG6_KITKI</name>
<reference evidence="2 3" key="1">
    <citation type="submission" date="2020-08" db="EMBL/GenBank/DDBJ databases">
        <title>Sequencing the genomes of 1000 actinobacteria strains.</title>
        <authorList>
            <person name="Klenk H.-P."/>
        </authorList>
    </citation>
    <scope>NUCLEOTIDE SEQUENCE [LARGE SCALE GENOMIC DNA]</scope>
    <source>
        <strain evidence="2 3">DSM 41654</strain>
    </source>
</reference>
<dbReference type="Pfam" id="PF19054">
    <property type="entry name" value="DUF5753"/>
    <property type="match status" value="1"/>
</dbReference>
<comment type="caution">
    <text evidence="2">The sequence shown here is derived from an EMBL/GenBank/DDBJ whole genome shotgun (WGS) entry which is preliminary data.</text>
</comment>
<organism evidence="2 3">
    <name type="scientific">Kitasatospora kifunensis</name>
    <name type="common">Streptomyces kifunensis</name>
    <dbReference type="NCBI Taxonomy" id="58351"/>
    <lineage>
        <taxon>Bacteria</taxon>
        <taxon>Bacillati</taxon>
        <taxon>Actinomycetota</taxon>
        <taxon>Actinomycetes</taxon>
        <taxon>Kitasatosporales</taxon>
        <taxon>Streptomycetaceae</taxon>
        <taxon>Kitasatospora</taxon>
    </lineage>
</organism>
<feature type="domain" description="HTH cro/C1-type" evidence="1">
    <location>
        <begin position="33"/>
        <end position="72"/>
    </location>
</feature>
<dbReference type="EMBL" id="JACHJV010000001">
    <property type="protein sequence ID" value="MBB4921338.1"/>
    <property type="molecule type" value="Genomic_DNA"/>
</dbReference>
<gene>
    <name evidence="2" type="ORF">FHR34_000331</name>
</gene>
<evidence type="ECO:0000313" key="3">
    <source>
        <dbReference type="Proteomes" id="UP000540506"/>
    </source>
</evidence>
<accession>A0A7W7QXG6</accession>
<dbReference type="InterPro" id="IPR043917">
    <property type="entry name" value="DUF5753"/>
</dbReference>
<protein>
    <submittedName>
        <fullName evidence="2">Transcriptional regulator with XRE-family HTH domain</fullName>
    </submittedName>
</protein>
<proteinExistence type="predicted"/>
<evidence type="ECO:0000259" key="1">
    <source>
        <dbReference type="PROSITE" id="PS50943"/>
    </source>
</evidence>
<evidence type="ECO:0000313" key="2">
    <source>
        <dbReference type="EMBL" id="MBB4921338.1"/>
    </source>
</evidence>
<dbReference type="AlphaFoldDB" id="A0A7W7QXG6"/>